<dbReference type="EMBL" id="SDEE01001584">
    <property type="protein sequence ID" value="RXW11813.1"/>
    <property type="molecule type" value="Genomic_DNA"/>
</dbReference>
<comment type="caution">
    <text evidence="2">The sequence shown here is derived from an EMBL/GenBank/DDBJ whole genome shotgun (WGS) entry which is preliminary data.</text>
</comment>
<dbReference type="OrthoDB" id="2742740at2759"/>
<proteinExistence type="predicted"/>
<sequence length="120" mass="13916">MMQYWHSNQVHYHSNLGPKILAVITIKLLMLCKRKMSKRGRLHTINVGVNHLWSLLKLIQDIKNAKITDVMFPKELQTAVLGPIKEIFDVQDPDVVLFLTAYLSVSNMLQQVYRDIQSQI</sequence>
<keyword evidence="1" id="KW-0472">Membrane</keyword>
<feature type="transmembrane region" description="Helical" evidence="1">
    <location>
        <begin position="12"/>
        <end position="32"/>
    </location>
</feature>
<keyword evidence="1" id="KW-1133">Transmembrane helix</keyword>
<evidence type="ECO:0000313" key="2">
    <source>
        <dbReference type="EMBL" id="RXW11813.1"/>
    </source>
</evidence>
<name>A0A4Q2CYG1_9AGAR</name>
<dbReference type="AlphaFoldDB" id="A0A4Q2CYG1"/>
<gene>
    <name evidence="2" type="ORF">EST38_g14042</name>
</gene>
<reference evidence="2 3" key="1">
    <citation type="submission" date="2019-01" db="EMBL/GenBank/DDBJ databases">
        <title>Draft genome sequence of Psathyrella aberdarensis IHI B618.</title>
        <authorList>
            <person name="Buettner E."/>
            <person name="Kellner H."/>
        </authorList>
    </citation>
    <scope>NUCLEOTIDE SEQUENCE [LARGE SCALE GENOMIC DNA]</scope>
    <source>
        <strain evidence="2 3">IHI B618</strain>
    </source>
</reference>
<keyword evidence="3" id="KW-1185">Reference proteome</keyword>
<keyword evidence="1" id="KW-0812">Transmembrane</keyword>
<evidence type="ECO:0000256" key="1">
    <source>
        <dbReference type="SAM" id="Phobius"/>
    </source>
</evidence>
<accession>A0A4Q2CYG1</accession>
<organism evidence="2 3">
    <name type="scientific">Candolleomyces aberdarensis</name>
    <dbReference type="NCBI Taxonomy" id="2316362"/>
    <lineage>
        <taxon>Eukaryota</taxon>
        <taxon>Fungi</taxon>
        <taxon>Dikarya</taxon>
        <taxon>Basidiomycota</taxon>
        <taxon>Agaricomycotina</taxon>
        <taxon>Agaricomycetes</taxon>
        <taxon>Agaricomycetidae</taxon>
        <taxon>Agaricales</taxon>
        <taxon>Agaricineae</taxon>
        <taxon>Psathyrellaceae</taxon>
        <taxon>Candolleomyces</taxon>
    </lineage>
</organism>
<protein>
    <submittedName>
        <fullName evidence="2">Uncharacterized protein</fullName>
    </submittedName>
</protein>
<evidence type="ECO:0000313" key="3">
    <source>
        <dbReference type="Proteomes" id="UP000290288"/>
    </source>
</evidence>
<dbReference type="Proteomes" id="UP000290288">
    <property type="component" value="Unassembled WGS sequence"/>
</dbReference>